<proteinExistence type="predicted"/>
<name>A0A3L6PEY3_PANMI</name>
<dbReference type="PANTHER" id="PTHR33026:SF7">
    <property type="entry name" value="OS03G0100275 PROTEIN"/>
    <property type="match status" value="1"/>
</dbReference>
<evidence type="ECO:0000313" key="3">
    <source>
        <dbReference type="Proteomes" id="UP000275267"/>
    </source>
</evidence>
<feature type="region of interest" description="Disordered" evidence="1">
    <location>
        <begin position="1"/>
        <end position="28"/>
    </location>
</feature>
<evidence type="ECO:0000313" key="2">
    <source>
        <dbReference type="EMBL" id="RLM54814.1"/>
    </source>
</evidence>
<dbReference type="EMBL" id="PQIB02000018">
    <property type="protein sequence ID" value="RLM54814.1"/>
    <property type="molecule type" value="Genomic_DNA"/>
</dbReference>
<feature type="compositionally biased region" description="Low complexity" evidence="1">
    <location>
        <begin position="1"/>
        <end position="13"/>
    </location>
</feature>
<dbReference type="Proteomes" id="UP000275267">
    <property type="component" value="Unassembled WGS sequence"/>
</dbReference>
<dbReference type="OrthoDB" id="696609at2759"/>
<reference evidence="3" key="1">
    <citation type="journal article" date="2019" name="Nat. Commun.">
        <title>The genome of broomcorn millet.</title>
        <authorList>
            <person name="Zou C."/>
            <person name="Miki D."/>
            <person name="Li D."/>
            <person name="Tang Q."/>
            <person name="Xiao L."/>
            <person name="Rajput S."/>
            <person name="Deng P."/>
            <person name="Jia W."/>
            <person name="Huang R."/>
            <person name="Zhang M."/>
            <person name="Sun Y."/>
            <person name="Hu J."/>
            <person name="Fu X."/>
            <person name="Schnable P.S."/>
            <person name="Li F."/>
            <person name="Zhang H."/>
            <person name="Feng B."/>
            <person name="Zhu X."/>
            <person name="Liu R."/>
            <person name="Schnable J.C."/>
            <person name="Zhu J.-K."/>
            <person name="Zhang H."/>
        </authorList>
    </citation>
    <scope>NUCLEOTIDE SEQUENCE [LARGE SCALE GENOMIC DNA]</scope>
</reference>
<sequence length="175" mass="19442">MASDSSAPSSSSATVQGDMMTPPNESWVPTTLTEEELEHMEARGLLPKKAISGWKCCYVQEFPSEDRTETIVRVLLAELSKLKAEKLTGATVALSFSKGLTQPIQDRVHPGYKYSGLDDPTWVKNRKVPHKEVLSRVTRIVSGEAWHKGCPKAHRLKQPTTEVRTASCRVDFVSF</sequence>
<comment type="caution">
    <text evidence="2">The sequence shown here is derived from an EMBL/GenBank/DDBJ whole genome shotgun (WGS) entry which is preliminary data.</text>
</comment>
<dbReference type="AlphaFoldDB" id="A0A3L6PEY3"/>
<keyword evidence="3" id="KW-1185">Reference proteome</keyword>
<organism evidence="2 3">
    <name type="scientific">Panicum miliaceum</name>
    <name type="common">Proso millet</name>
    <name type="synonym">Broomcorn millet</name>
    <dbReference type="NCBI Taxonomy" id="4540"/>
    <lineage>
        <taxon>Eukaryota</taxon>
        <taxon>Viridiplantae</taxon>
        <taxon>Streptophyta</taxon>
        <taxon>Embryophyta</taxon>
        <taxon>Tracheophyta</taxon>
        <taxon>Spermatophyta</taxon>
        <taxon>Magnoliopsida</taxon>
        <taxon>Liliopsida</taxon>
        <taxon>Poales</taxon>
        <taxon>Poaceae</taxon>
        <taxon>PACMAD clade</taxon>
        <taxon>Panicoideae</taxon>
        <taxon>Panicodae</taxon>
        <taxon>Paniceae</taxon>
        <taxon>Panicinae</taxon>
        <taxon>Panicum</taxon>
        <taxon>Panicum sect. Panicum</taxon>
    </lineage>
</organism>
<evidence type="ECO:0000256" key="1">
    <source>
        <dbReference type="SAM" id="MobiDB-lite"/>
    </source>
</evidence>
<protein>
    <submittedName>
        <fullName evidence="2">Uncharacterized protein</fullName>
    </submittedName>
</protein>
<gene>
    <name evidence="2" type="ORF">C2845_PM10G11940</name>
</gene>
<accession>A0A3L6PEY3</accession>
<dbReference type="PANTHER" id="PTHR33026">
    <property type="entry name" value="OS06G0360600 PROTEIN"/>
    <property type="match status" value="1"/>
</dbReference>